<feature type="active site" description="Nucleophile" evidence="4">
    <location>
        <position position="408"/>
    </location>
</feature>
<dbReference type="PRINTS" id="PR00131">
    <property type="entry name" value="GLHYDRLASE1"/>
</dbReference>
<evidence type="ECO:0000256" key="2">
    <source>
        <dbReference type="ARBA" id="ARBA00022801"/>
    </source>
</evidence>
<keyword evidence="2 6" id="KW-0378">Hydrolase</keyword>
<gene>
    <name evidence="8" type="ORF">Nepgr_032061</name>
</gene>
<keyword evidence="7" id="KW-0732">Signal</keyword>
<evidence type="ECO:0000256" key="3">
    <source>
        <dbReference type="ARBA" id="ARBA00023295"/>
    </source>
</evidence>
<dbReference type="Gene3D" id="3.20.20.80">
    <property type="entry name" value="Glycosidases"/>
    <property type="match status" value="1"/>
</dbReference>
<proteinExistence type="inferred from homology"/>
<dbReference type="InterPro" id="IPR017853">
    <property type="entry name" value="GH"/>
</dbReference>
<dbReference type="PANTHER" id="PTHR10353:SF297">
    <property type="entry name" value="VICIANIN HYDROLASE-LIKE"/>
    <property type="match status" value="1"/>
</dbReference>
<evidence type="ECO:0000256" key="5">
    <source>
        <dbReference type="RuleBase" id="RU003690"/>
    </source>
</evidence>
<dbReference type="PROSITE" id="PS00653">
    <property type="entry name" value="GLYCOSYL_HYDROL_F1_2"/>
    <property type="match status" value="1"/>
</dbReference>
<evidence type="ECO:0000313" key="8">
    <source>
        <dbReference type="EMBL" id="GMH30218.1"/>
    </source>
</evidence>
<protein>
    <recommendedName>
        <fullName evidence="10">Beta-glucosidase</fullName>
    </recommendedName>
</protein>
<dbReference type="InterPro" id="IPR033132">
    <property type="entry name" value="GH_1_N_CS"/>
</dbReference>
<sequence length="512" mass="58847">MAIQRLLFLFLFPLAMAASSAAASPFNRQSFPPDFMFGAGSASYQYEGAANEDGKGKSIWDVFTTDYPDKISDHSNGNVATDLYHRFKDDIKLMKEIGLDALRFSISWPRILPQGNLSGGINQVGIQHYNNFIDELLTNGIKPFVTLFHWDLPQALEDEYGGFLSYKIVDDFLDYVDLCFKEFGDRVKYWVTLNEPNYFSDYGYAYGSDAPGRCSTYINNCTAGNSATEPYIVAHNQLLAHAAAVQLYKRRYQKSQNGVIGMSISSNWMVPINRTTSSIRAAARAYDFMTGWFLDPITYGHYPKTMHSIVGNRLPKFTEEQSQILRQSYDFLGLNYYTASYAADDPSFSTTNLSYTTDSHVTLTQEKDGVPIGEPTALDWIYLYPKGLRQMIRYVNWKYKNPLIIITENGVAEANNHSMPLDESLQDYQRIRCHRLHLSYLLKAIKEGANVKGYFAWSLFDNFEWSDGYTYRFGLNFIDFNNELRYPKYSAYWFKRFLQRQNISDESRYNSV</sequence>
<dbReference type="EMBL" id="BSYO01000038">
    <property type="protein sequence ID" value="GMH30218.1"/>
    <property type="molecule type" value="Genomic_DNA"/>
</dbReference>
<evidence type="ECO:0000256" key="7">
    <source>
        <dbReference type="SAM" id="SignalP"/>
    </source>
</evidence>
<keyword evidence="9" id="KW-1185">Reference proteome</keyword>
<name>A0AAD3TJS1_NEPGR</name>
<dbReference type="InterPro" id="IPR001360">
    <property type="entry name" value="Glyco_hydro_1"/>
</dbReference>
<evidence type="ECO:0000313" key="9">
    <source>
        <dbReference type="Proteomes" id="UP001279734"/>
    </source>
</evidence>
<comment type="similarity">
    <text evidence="1 5">Belongs to the glycosyl hydrolase 1 family.</text>
</comment>
<accession>A0AAD3TJS1</accession>
<dbReference type="FunFam" id="3.20.20.80:FF:000020">
    <property type="entry name" value="Beta-glucosidase 12"/>
    <property type="match status" value="1"/>
</dbReference>
<feature type="chain" id="PRO_5042180279" description="Beta-glucosidase" evidence="7">
    <location>
        <begin position="18"/>
        <end position="512"/>
    </location>
</feature>
<keyword evidence="3 6" id="KW-0326">Glycosidase</keyword>
<comment type="caution">
    <text evidence="8">The sequence shown here is derived from an EMBL/GenBank/DDBJ whole genome shotgun (WGS) entry which is preliminary data.</text>
</comment>
<dbReference type="SUPFAM" id="SSF51445">
    <property type="entry name" value="(Trans)glycosidases"/>
    <property type="match status" value="1"/>
</dbReference>
<evidence type="ECO:0008006" key="10">
    <source>
        <dbReference type="Google" id="ProtNLM"/>
    </source>
</evidence>
<feature type="signal peptide" evidence="7">
    <location>
        <begin position="1"/>
        <end position="17"/>
    </location>
</feature>
<dbReference type="PROSITE" id="PS00572">
    <property type="entry name" value="GLYCOSYL_HYDROL_F1_1"/>
    <property type="match status" value="1"/>
</dbReference>
<dbReference type="GO" id="GO:0005975">
    <property type="term" value="P:carbohydrate metabolic process"/>
    <property type="evidence" value="ECO:0007669"/>
    <property type="project" value="InterPro"/>
</dbReference>
<evidence type="ECO:0000256" key="4">
    <source>
        <dbReference type="PROSITE-ProRule" id="PRU10055"/>
    </source>
</evidence>
<evidence type="ECO:0000256" key="1">
    <source>
        <dbReference type="ARBA" id="ARBA00010838"/>
    </source>
</evidence>
<organism evidence="8 9">
    <name type="scientific">Nepenthes gracilis</name>
    <name type="common">Slender pitcher plant</name>
    <dbReference type="NCBI Taxonomy" id="150966"/>
    <lineage>
        <taxon>Eukaryota</taxon>
        <taxon>Viridiplantae</taxon>
        <taxon>Streptophyta</taxon>
        <taxon>Embryophyta</taxon>
        <taxon>Tracheophyta</taxon>
        <taxon>Spermatophyta</taxon>
        <taxon>Magnoliopsida</taxon>
        <taxon>eudicotyledons</taxon>
        <taxon>Gunneridae</taxon>
        <taxon>Pentapetalae</taxon>
        <taxon>Caryophyllales</taxon>
        <taxon>Nepenthaceae</taxon>
        <taxon>Nepenthes</taxon>
    </lineage>
</organism>
<dbReference type="PANTHER" id="PTHR10353">
    <property type="entry name" value="GLYCOSYL HYDROLASE"/>
    <property type="match status" value="1"/>
</dbReference>
<dbReference type="GO" id="GO:0008422">
    <property type="term" value="F:beta-glucosidase activity"/>
    <property type="evidence" value="ECO:0007669"/>
    <property type="project" value="TreeGrafter"/>
</dbReference>
<dbReference type="InterPro" id="IPR018120">
    <property type="entry name" value="Glyco_hydro_1_AS"/>
</dbReference>
<reference evidence="8" key="1">
    <citation type="submission" date="2023-05" db="EMBL/GenBank/DDBJ databases">
        <title>Nepenthes gracilis genome sequencing.</title>
        <authorList>
            <person name="Fukushima K."/>
        </authorList>
    </citation>
    <scope>NUCLEOTIDE SEQUENCE</scope>
    <source>
        <strain evidence="8">SING2019-196</strain>
    </source>
</reference>
<dbReference type="AlphaFoldDB" id="A0AAD3TJS1"/>
<dbReference type="Pfam" id="PF00232">
    <property type="entry name" value="Glyco_hydro_1"/>
    <property type="match status" value="1"/>
</dbReference>
<evidence type="ECO:0000256" key="6">
    <source>
        <dbReference type="RuleBase" id="RU004468"/>
    </source>
</evidence>
<dbReference type="Proteomes" id="UP001279734">
    <property type="component" value="Unassembled WGS sequence"/>
</dbReference>